<organism evidence="1 2">
    <name type="scientific">Campylobacter upsaliensis</name>
    <dbReference type="NCBI Taxonomy" id="28080"/>
    <lineage>
        <taxon>Bacteria</taxon>
        <taxon>Pseudomonadati</taxon>
        <taxon>Campylobacterota</taxon>
        <taxon>Epsilonproteobacteria</taxon>
        <taxon>Campylobacterales</taxon>
        <taxon>Campylobacteraceae</taxon>
        <taxon>Campylobacter</taxon>
    </lineage>
</organism>
<dbReference type="RefSeq" id="WP_115629111.1">
    <property type="nucleotide sequence ID" value="NZ_JANKIR010000025.1"/>
</dbReference>
<dbReference type="InterPro" id="IPR048135">
    <property type="entry name" value="VapD-like"/>
</dbReference>
<protein>
    <submittedName>
        <fullName evidence="1">VapD</fullName>
    </submittedName>
</protein>
<accession>A0A381EGT8</accession>
<name>A0A381EGT8_CAMUP</name>
<dbReference type="EMBL" id="UFUZ01000001">
    <property type="protein sequence ID" value="SUX26201.1"/>
    <property type="molecule type" value="Genomic_DNA"/>
</dbReference>
<evidence type="ECO:0000313" key="2">
    <source>
        <dbReference type="Proteomes" id="UP000254161"/>
    </source>
</evidence>
<dbReference type="AlphaFoldDB" id="A0A381EGT8"/>
<dbReference type="NCBIfam" id="NF041506">
    <property type="entry name" value="VapD"/>
    <property type="match status" value="1"/>
</dbReference>
<dbReference type="Proteomes" id="UP000254161">
    <property type="component" value="Unassembled WGS sequence"/>
</dbReference>
<dbReference type="Gene3D" id="3.30.70.240">
    <property type="match status" value="1"/>
</dbReference>
<gene>
    <name evidence="1" type="ORF">NCTC12264_00422</name>
</gene>
<sequence>MELKNRHKKCINFDLDTKELLKYFPKGTRKPYALIKEFFEKQGFDHRQYSGYISKEPISDYRLTKIIHQLSIQYIWLKNCIKEFDVSNAPQTLSLKNQIYNSIEREENKIYNQFIQKLRYYQSKKKILNSSTRIKYEKELLNLYQKLEKNHINLDEKSLKSIREIAKTKSLKR</sequence>
<reference evidence="1 2" key="1">
    <citation type="submission" date="2018-06" db="EMBL/GenBank/DDBJ databases">
        <authorList>
            <consortium name="Pathogen Informatics"/>
            <person name="Doyle S."/>
        </authorList>
    </citation>
    <scope>NUCLEOTIDE SEQUENCE [LARGE SCALE GENOMIC DNA]</scope>
    <source>
        <strain evidence="1 2">NCTC12264</strain>
    </source>
</reference>
<proteinExistence type="predicted"/>
<evidence type="ECO:0000313" key="1">
    <source>
        <dbReference type="EMBL" id="SUX26201.1"/>
    </source>
</evidence>